<dbReference type="Proteomes" id="UP000011988">
    <property type="component" value="Unassembled WGS sequence"/>
</dbReference>
<gene>
    <name evidence="1" type="ORF">LEP1GSC194_3581</name>
</gene>
<protein>
    <submittedName>
        <fullName evidence="1">Uncharacterized protein</fullName>
    </submittedName>
</protein>
<evidence type="ECO:0000313" key="1">
    <source>
        <dbReference type="EMBL" id="EMJ95521.1"/>
    </source>
</evidence>
<dbReference type="PATRIC" id="fig|1218565.3.peg.1930"/>
<dbReference type="AlphaFoldDB" id="M6CYF0"/>
<evidence type="ECO:0000313" key="2">
    <source>
        <dbReference type="Proteomes" id="UP000011988"/>
    </source>
</evidence>
<reference evidence="1 2" key="1">
    <citation type="submission" date="2013-01" db="EMBL/GenBank/DDBJ databases">
        <authorList>
            <person name="Harkins D.M."/>
            <person name="Durkin A.S."/>
            <person name="Brinkac L.M."/>
            <person name="Haft D.H."/>
            <person name="Selengut J.D."/>
            <person name="Sanka R."/>
            <person name="DePew J."/>
            <person name="Purushe J."/>
            <person name="Galloway R.L."/>
            <person name="Vinetz J.M."/>
            <person name="Sutton G.G."/>
            <person name="Nierman W.C."/>
            <person name="Fouts D.E."/>
        </authorList>
    </citation>
    <scope>NUCLEOTIDE SEQUENCE [LARGE SCALE GENOMIC DNA]</scope>
    <source>
        <strain evidence="1 2">79601</strain>
    </source>
</reference>
<sequence length="87" mass="10109">MYLSSVHILEVGKLYHPNKTKWQEGAFYQCAGGEHRLELFFNSPSPKEIKSVKSGTASFGFLVQDELICFLFRFYPDFDWFDSPSFT</sequence>
<organism evidence="1 2">
    <name type="scientific">Leptospira alstonii serovar Sichuan str. 79601</name>
    <dbReference type="NCBI Taxonomy" id="1218565"/>
    <lineage>
        <taxon>Bacteria</taxon>
        <taxon>Pseudomonadati</taxon>
        <taxon>Spirochaetota</taxon>
        <taxon>Spirochaetia</taxon>
        <taxon>Leptospirales</taxon>
        <taxon>Leptospiraceae</taxon>
        <taxon>Leptospira</taxon>
    </lineage>
</organism>
<comment type="caution">
    <text evidence="1">The sequence shown here is derived from an EMBL/GenBank/DDBJ whole genome shotgun (WGS) entry which is preliminary data.</text>
</comment>
<accession>M6CYF0</accession>
<proteinExistence type="predicted"/>
<name>M6CYF0_9LEPT</name>
<dbReference type="EMBL" id="ANIK01000035">
    <property type="protein sequence ID" value="EMJ95521.1"/>
    <property type="molecule type" value="Genomic_DNA"/>
</dbReference>